<dbReference type="OrthoDB" id="1708534at2759"/>
<feature type="binding site" description="via carbamate group" evidence="13">
    <location>
        <position position="471"/>
    </location>
    <ligand>
        <name>Ni(2+)</name>
        <dbReference type="ChEBI" id="CHEBI:49786"/>
        <label>1</label>
    </ligand>
</feature>
<evidence type="ECO:0000256" key="3">
    <source>
        <dbReference type="ARBA" id="ARBA00012934"/>
    </source>
</evidence>
<feature type="binding site" evidence="13">
    <location>
        <position position="614"/>
    </location>
    <ligand>
        <name>Ni(2+)</name>
        <dbReference type="ChEBI" id="CHEBI:49786"/>
        <label>1</label>
    </ligand>
</feature>
<keyword evidence="18" id="KW-1185">Reference proteome</keyword>
<dbReference type="InterPro" id="IPR017950">
    <property type="entry name" value="Urease_AS"/>
</dbReference>
<evidence type="ECO:0000256" key="1">
    <source>
        <dbReference type="ARBA" id="ARBA00004897"/>
    </source>
</evidence>
<comment type="pathway">
    <text evidence="1 11">Nitrogen metabolism; urea degradation; CO(2) and NH(3) from urea (urease route): step 1/1.</text>
</comment>
<dbReference type="InterPro" id="IPR011612">
    <property type="entry name" value="Urease_alpha_N_dom"/>
</dbReference>
<name>K5WF95_PHACS</name>
<proteinExistence type="inferred from homology"/>
<protein>
    <recommendedName>
        <fullName evidence="4 11">Urease</fullName>
        <ecNumber evidence="3 11">3.5.1.5</ecNumber>
    </recommendedName>
    <alternativeName>
        <fullName evidence="9 11">Urea amidohydrolase</fullName>
    </alternativeName>
</protein>
<feature type="binding site" description="via carbamate group" evidence="13">
    <location>
        <position position="471"/>
    </location>
    <ligand>
        <name>Ni(2+)</name>
        <dbReference type="ChEBI" id="CHEBI:49786"/>
        <label>2</label>
    </ligand>
</feature>
<dbReference type="STRING" id="650164.K5WF95"/>
<dbReference type="InterPro" id="IPR036463">
    <property type="entry name" value="Urease_gamma_sf"/>
</dbReference>
<dbReference type="SUPFAM" id="SSF51338">
    <property type="entry name" value="Composite domain of metallo-dependent hydrolases"/>
    <property type="match status" value="1"/>
</dbReference>
<dbReference type="InParanoid" id="K5WF95"/>
<dbReference type="EMBL" id="JH930470">
    <property type="protein sequence ID" value="EKM57754.1"/>
    <property type="molecule type" value="Genomic_DNA"/>
</dbReference>
<dbReference type="Pfam" id="PF01979">
    <property type="entry name" value="Amidohydro_1"/>
    <property type="match status" value="1"/>
</dbReference>
<dbReference type="InterPro" id="IPR006680">
    <property type="entry name" value="Amidohydro-rel"/>
</dbReference>
<dbReference type="KEGG" id="pco:PHACADRAFT_251583"/>
<evidence type="ECO:0000256" key="12">
    <source>
        <dbReference type="PIRSR" id="PIRSR001222-50"/>
    </source>
</evidence>
<dbReference type="Gene3D" id="2.10.150.10">
    <property type="entry name" value="Urease, beta subunit"/>
    <property type="match status" value="1"/>
</dbReference>
<dbReference type="Gene3D" id="3.30.280.10">
    <property type="entry name" value="Urease, gamma-like subunit"/>
    <property type="match status" value="1"/>
</dbReference>
<dbReference type="GO" id="GO:0043419">
    <property type="term" value="P:urea catabolic process"/>
    <property type="evidence" value="ECO:0007669"/>
    <property type="project" value="UniProtKB-UniPathway"/>
</dbReference>
<evidence type="ECO:0000256" key="4">
    <source>
        <dbReference type="ARBA" id="ARBA00013883"/>
    </source>
</evidence>
<evidence type="ECO:0000256" key="9">
    <source>
        <dbReference type="ARBA" id="ARBA00030395"/>
    </source>
</evidence>
<comment type="function">
    <text evidence="10">Plays a nutritional role via nitrogen acquisition in the environment. Contributes to the central nervous system invasion by enhancing yeast sequestration within microcapillary beds (such as within the brain) during hematogenous spread, thereby facilitating blood-to-brain invasion by C.neoformans. Affects fitness within the mammalian phagosome, promoting non-lytic exocytosis while delaying intracellular replication and thus reducing phagolysosomal membrane damage, events that could facilitate cryptococcal dissemination when transported inside macrophages. Urease activity is also associated with the regulation of key intracellular metabolic pathways, including melanin biosynthesis, polyamine biosynthesis, as well as intracellular levels of proline and reactive oxygen species.</text>
</comment>
<keyword evidence="8" id="KW-0843">Virulence</keyword>
<dbReference type="SUPFAM" id="SSF51556">
    <property type="entry name" value="Metallo-dependent hydrolases"/>
    <property type="match status" value="1"/>
</dbReference>
<evidence type="ECO:0000256" key="8">
    <source>
        <dbReference type="ARBA" id="ARBA00023026"/>
    </source>
</evidence>
<evidence type="ECO:0000256" key="10">
    <source>
        <dbReference type="ARBA" id="ARBA00056221"/>
    </source>
</evidence>
<dbReference type="AlphaFoldDB" id="K5WF95"/>
<comment type="cofactor">
    <cofactor evidence="13">
        <name>Ni cation</name>
        <dbReference type="ChEBI" id="CHEBI:25516"/>
    </cofactor>
    <text evidence="13">Binds 2 nickel ions per subunit.</text>
</comment>
<keyword evidence="7 11" id="KW-0378">Hydrolase</keyword>
<dbReference type="GO" id="GO:0009039">
    <property type="term" value="F:urease activity"/>
    <property type="evidence" value="ECO:0007669"/>
    <property type="project" value="UniProtKB-EC"/>
</dbReference>
<evidence type="ECO:0000259" key="16">
    <source>
        <dbReference type="PROSITE" id="PS51368"/>
    </source>
</evidence>
<organism evidence="17 18">
    <name type="scientific">Phanerochaete carnosa (strain HHB-10118-sp)</name>
    <name type="common">White-rot fungus</name>
    <name type="synonym">Peniophora carnosa</name>
    <dbReference type="NCBI Taxonomy" id="650164"/>
    <lineage>
        <taxon>Eukaryota</taxon>
        <taxon>Fungi</taxon>
        <taxon>Dikarya</taxon>
        <taxon>Basidiomycota</taxon>
        <taxon>Agaricomycotina</taxon>
        <taxon>Agaricomycetes</taxon>
        <taxon>Polyporales</taxon>
        <taxon>Phanerochaetaceae</taxon>
        <taxon>Phanerochaete</taxon>
    </lineage>
</organism>
<dbReference type="GO" id="GO:0016151">
    <property type="term" value="F:nickel cation binding"/>
    <property type="evidence" value="ECO:0007669"/>
    <property type="project" value="InterPro"/>
</dbReference>
<dbReference type="CDD" id="cd00407">
    <property type="entry name" value="Urease_beta"/>
    <property type="match status" value="1"/>
</dbReference>
<dbReference type="NCBIfam" id="NF009671">
    <property type="entry name" value="PRK13192.1"/>
    <property type="match status" value="1"/>
</dbReference>
<evidence type="ECO:0000256" key="14">
    <source>
        <dbReference type="PIRSR" id="PIRSR611612-52"/>
    </source>
</evidence>
<dbReference type="GeneID" id="18915262"/>
<evidence type="ECO:0000313" key="18">
    <source>
        <dbReference type="Proteomes" id="UP000008370"/>
    </source>
</evidence>
<dbReference type="PANTHER" id="PTHR33569:SF1">
    <property type="entry name" value="UREASE"/>
    <property type="match status" value="1"/>
</dbReference>
<feature type="binding site" evidence="13">
    <location>
        <position position="403"/>
    </location>
    <ligand>
        <name>Ni(2+)</name>
        <dbReference type="ChEBI" id="CHEBI:49786"/>
        <label>1</label>
    </ligand>
</feature>
<reference evidence="17 18" key="1">
    <citation type="journal article" date="2012" name="BMC Genomics">
        <title>Comparative genomics of the white-rot fungi, Phanerochaete carnosa and P. chrysosporium, to elucidate the genetic basis of the distinct wood types they colonize.</title>
        <authorList>
            <person name="Suzuki H."/>
            <person name="MacDonald J."/>
            <person name="Syed K."/>
            <person name="Salamov A."/>
            <person name="Hori C."/>
            <person name="Aerts A."/>
            <person name="Henrissat B."/>
            <person name="Wiebenga A."/>
            <person name="vanKuyk P.A."/>
            <person name="Barry K."/>
            <person name="Lindquist E."/>
            <person name="LaButti K."/>
            <person name="Lapidus A."/>
            <person name="Lucas S."/>
            <person name="Coutinho P."/>
            <person name="Gong Y."/>
            <person name="Samejima M."/>
            <person name="Mahadevan R."/>
            <person name="Abou-Zaid M."/>
            <person name="de Vries R.P."/>
            <person name="Igarashi K."/>
            <person name="Yadav J.S."/>
            <person name="Grigoriev I.V."/>
            <person name="Master E.R."/>
        </authorList>
    </citation>
    <scope>NUCLEOTIDE SEQUENCE [LARGE SCALE GENOMIC DNA]</scope>
    <source>
        <strain evidence="17 18">HHB-10118-sp</strain>
    </source>
</reference>
<dbReference type="HOGENOM" id="CLU_000980_0_0_1"/>
<accession>K5WF95</accession>
<feature type="domain" description="Urease" evidence="16">
    <location>
        <begin position="398"/>
        <end position="823"/>
    </location>
</feature>
<dbReference type="InterPro" id="IPR050069">
    <property type="entry name" value="Urease_subunit"/>
</dbReference>
<evidence type="ECO:0000256" key="11">
    <source>
        <dbReference type="PIRNR" id="PIRNR001222"/>
    </source>
</evidence>
<dbReference type="InterPro" id="IPR032466">
    <property type="entry name" value="Metal_Hydrolase"/>
</dbReference>
<evidence type="ECO:0000256" key="13">
    <source>
        <dbReference type="PIRSR" id="PIRSR001222-51"/>
    </source>
</evidence>
<dbReference type="UniPathway" id="UPA00258">
    <property type="reaction ID" value="UER00370"/>
</dbReference>
<feature type="binding site" evidence="13">
    <location>
        <position position="500"/>
    </location>
    <ligand>
        <name>Ni(2+)</name>
        <dbReference type="ChEBI" id="CHEBI:49786"/>
        <label>2</label>
    </ligand>
</feature>
<feature type="binding site" evidence="15">
    <location>
        <position position="473"/>
    </location>
    <ligand>
        <name>substrate</name>
    </ligand>
</feature>
<dbReference type="Pfam" id="PF00547">
    <property type="entry name" value="Urease_gamma"/>
    <property type="match status" value="1"/>
</dbReference>
<evidence type="ECO:0000256" key="15">
    <source>
        <dbReference type="PROSITE-ProRule" id="PRU00700"/>
    </source>
</evidence>
<dbReference type="PROSITE" id="PS00145">
    <property type="entry name" value="UREASE_2"/>
    <property type="match status" value="1"/>
</dbReference>
<dbReference type="InterPro" id="IPR036461">
    <property type="entry name" value="Urease_betasu_sf"/>
</dbReference>
<dbReference type="NCBIfam" id="NF009682">
    <property type="entry name" value="PRK13203.1"/>
    <property type="match status" value="1"/>
</dbReference>
<dbReference type="InterPro" id="IPR011059">
    <property type="entry name" value="Metal-dep_hydrolase_composite"/>
</dbReference>
<evidence type="ECO:0000256" key="7">
    <source>
        <dbReference type="ARBA" id="ARBA00022801"/>
    </source>
</evidence>
<dbReference type="PIRSF" id="PIRSF001222">
    <property type="entry name" value="Urease"/>
    <property type="match status" value="1"/>
</dbReference>
<dbReference type="HAMAP" id="MF_01954">
    <property type="entry name" value="Urease_beta"/>
    <property type="match status" value="1"/>
</dbReference>
<dbReference type="NCBIfam" id="TIGR01792">
    <property type="entry name" value="urease_alph"/>
    <property type="match status" value="1"/>
</dbReference>
<comment type="subunit">
    <text evidence="2">Homohexamer.</text>
</comment>
<gene>
    <name evidence="17" type="ORF">PHACADRAFT_251583</name>
</gene>
<feature type="binding site" evidence="13">
    <location>
        <position position="526"/>
    </location>
    <ligand>
        <name>Ni(2+)</name>
        <dbReference type="ChEBI" id="CHEBI:49786"/>
        <label>2</label>
    </ligand>
</feature>
<feature type="modified residue" description="N6-carboxylysine" evidence="12">
    <location>
        <position position="471"/>
    </location>
</feature>
<dbReference type="Proteomes" id="UP000008370">
    <property type="component" value="Unassembled WGS sequence"/>
</dbReference>
<comment type="PTM">
    <text evidence="12">Carbamylation allows a single lysine to coordinate two nickel ions.</text>
</comment>
<dbReference type="Pfam" id="PF00449">
    <property type="entry name" value="Urease_alpha"/>
    <property type="match status" value="1"/>
</dbReference>
<dbReference type="PROSITE" id="PS51368">
    <property type="entry name" value="UREASE_3"/>
    <property type="match status" value="1"/>
</dbReference>
<dbReference type="InterPro" id="IPR005848">
    <property type="entry name" value="Urease_asu"/>
</dbReference>
<comment type="catalytic activity">
    <reaction evidence="11">
        <text>urea + 2 H2O + H(+) = hydrogencarbonate + 2 NH4(+)</text>
        <dbReference type="Rhea" id="RHEA:20557"/>
        <dbReference type="ChEBI" id="CHEBI:15377"/>
        <dbReference type="ChEBI" id="CHEBI:15378"/>
        <dbReference type="ChEBI" id="CHEBI:16199"/>
        <dbReference type="ChEBI" id="CHEBI:17544"/>
        <dbReference type="ChEBI" id="CHEBI:28938"/>
        <dbReference type="EC" id="3.5.1.5"/>
    </reaction>
</comment>
<feature type="binding site" evidence="13">
    <location>
        <position position="405"/>
    </location>
    <ligand>
        <name>Ni(2+)</name>
        <dbReference type="ChEBI" id="CHEBI:49786"/>
        <label>1</label>
    </ligand>
</feature>
<dbReference type="InterPro" id="IPR002019">
    <property type="entry name" value="Urease_beta-like"/>
</dbReference>
<dbReference type="InterPro" id="IPR002026">
    <property type="entry name" value="Urease_gamma/gamma-beta_su"/>
</dbReference>
<dbReference type="NCBIfam" id="TIGR00193">
    <property type="entry name" value="urease_gam"/>
    <property type="match status" value="1"/>
</dbReference>
<dbReference type="MEROPS" id="M38.982"/>
<dbReference type="PRINTS" id="PR01752">
    <property type="entry name" value="UREASE"/>
</dbReference>
<dbReference type="CDD" id="cd00390">
    <property type="entry name" value="Urease_gamma"/>
    <property type="match status" value="1"/>
</dbReference>
<dbReference type="RefSeq" id="XP_007393099.1">
    <property type="nucleotide sequence ID" value="XM_007393037.1"/>
</dbReference>
<evidence type="ECO:0000256" key="2">
    <source>
        <dbReference type="ARBA" id="ARBA00011643"/>
    </source>
</evidence>
<evidence type="ECO:0000313" key="17">
    <source>
        <dbReference type="EMBL" id="EKM57754.1"/>
    </source>
</evidence>
<dbReference type="SUPFAM" id="SSF54111">
    <property type="entry name" value="Urease, gamma-subunit"/>
    <property type="match status" value="1"/>
</dbReference>
<dbReference type="NCBIfam" id="NF009686">
    <property type="entry name" value="PRK13207.1"/>
    <property type="match status" value="1"/>
</dbReference>
<evidence type="ECO:0000256" key="5">
    <source>
        <dbReference type="ARBA" id="ARBA00022596"/>
    </source>
</evidence>
<dbReference type="GO" id="GO:0035550">
    <property type="term" value="C:urease complex"/>
    <property type="evidence" value="ECO:0007669"/>
    <property type="project" value="InterPro"/>
</dbReference>
<dbReference type="Pfam" id="PF00699">
    <property type="entry name" value="Urease_beta"/>
    <property type="match status" value="1"/>
</dbReference>
<dbReference type="InterPro" id="IPR017951">
    <property type="entry name" value="Urease_asu_c"/>
</dbReference>
<dbReference type="SUPFAM" id="SSF51278">
    <property type="entry name" value="Urease, beta-subunit"/>
    <property type="match status" value="1"/>
</dbReference>
<sequence length="823" mass="88560">MRISPREQDKLLLHQAGYLAQKRLARGLRLNQTEAVALIASQLQERVRDGRHSVADLMQHGKTLLGRRHVLPGVPTLLHEIQVEGTFVDGVFLVTVHDPICSEDGDLAAALYGSFLPIPSADAFPPIDASEFARDKAPGAIIVKKEPITLNKGRERIKLQVTNNGDRPVQIGSHYHFIETNSALVFDRGKAYGKRLDIAAGTAVRFEPGDPKTVTLVDIGGAKVISGGNRLATGVVDLSRTDEIVADLMRKGFAHVPEPGAMEVSMDTTISREAYVAMFGPTVGDRVRLGDTALWIEVERDMTVYGDEVKFGGGKTIREGMGQATDRSSKGCLDLVITNALIIDWSGIYKADIGVRGGNIVGIGKAGNPDVMDGVDKNLVVGSSTEAIAGEKLIVTAGAIDAHCHYICPQQVTEALAGTNATTCTPSPFYMRHMLAATDGLPMNFGFTGKGNDSGPTALEEIVKAGACGLKLHEDWGTTPSAIISCLDIGDKYDVQVNIHTDTLNESGFVESTIKAFGGRTIHTYHTEGAGGGHAPDIITVCEFDNVLPSSTNPTRPYANNTLDEHLDMLMVCHHLDRNIPEDIAFAESRIRAETVAAEDVLHDTGAISMISSDSQAMGRVGEVVSRTWRTASKMREFAGPLGALGDAEGCDNGRVKRYVSKYTINPAITHGISHLVGQVAVGRLADLVLWRPENFGTKPEMVLKSGVIAWCQMGDANASIPTVQPFIGRPMWGAHAASAALNSVSFVSEVSTASGAVAAYGLAKRVEPVRGCRKVTKKDMKWNDATPKMRVDPESYEVYADGVLMDIKPAERLPLTRFYNLF</sequence>
<dbReference type="CDD" id="cd00375">
    <property type="entry name" value="Urease_alpha"/>
    <property type="match status" value="1"/>
</dbReference>
<dbReference type="Gene3D" id="3.20.20.140">
    <property type="entry name" value="Metal-dependent hydrolases"/>
    <property type="match status" value="1"/>
</dbReference>
<dbReference type="FunFam" id="3.30.280.10:FF:000001">
    <property type="entry name" value="Urease subunit alpha"/>
    <property type="match status" value="1"/>
</dbReference>
<dbReference type="PANTHER" id="PTHR33569">
    <property type="entry name" value="UREASE"/>
    <property type="match status" value="1"/>
</dbReference>
<dbReference type="FunCoup" id="K5WF95">
    <property type="interactions" value="67"/>
</dbReference>
<keyword evidence="5 11" id="KW-0533">Nickel</keyword>
<dbReference type="HAMAP" id="MF_01953">
    <property type="entry name" value="Urease_alpha"/>
    <property type="match status" value="1"/>
</dbReference>
<dbReference type="NCBIfam" id="TIGR00192">
    <property type="entry name" value="urease_beta"/>
    <property type="match status" value="1"/>
</dbReference>
<dbReference type="EC" id="3.5.1.5" evidence="3 11"/>
<dbReference type="InterPro" id="IPR008221">
    <property type="entry name" value="Urease"/>
</dbReference>
<dbReference type="Gene3D" id="2.30.40.10">
    <property type="entry name" value="Urease, subunit C, domain 1"/>
    <property type="match status" value="1"/>
</dbReference>
<feature type="active site" description="Proton donor" evidence="14 15">
    <location>
        <position position="574"/>
    </location>
</feature>
<evidence type="ECO:0000256" key="6">
    <source>
        <dbReference type="ARBA" id="ARBA00022723"/>
    </source>
</evidence>
<keyword evidence="6 11" id="KW-0479">Metal-binding</keyword>